<reference evidence="4 5" key="1">
    <citation type="submission" date="2019-09" db="EMBL/GenBank/DDBJ databases">
        <title>Bird 10,000 Genomes (B10K) Project - Family phase.</title>
        <authorList>
            <person name="Zhang G."/>
        </authorList>
    </citation>
    <scope>NUCLEOTIDE SEQUENCE [LARGE SCALE GENOMIC DNA]</scope>
    <source>
        <strain evidence="4">B10K-DU-029-44</strain>
        <tissue evidence="4">Heart</tissue>
    </source>
</reference>
<keyword evidence="2" id="KW-0064">Aspartyl protease</keyword>
<comment type="caution">
    <text evidence="4">The sequence shown here is derived from an EMBL/GenBank/DDBJ whole genome shotgun (WGS) entry which is preliminary data.</text>
</comment>
<keyword evidence="5" id="KW-1185">Reference proteome</keyword>
<evidence type="ECO:0000313" key="5">
    <source>
        <dbReference type="Proteomes" id="UP000564407"/>
    </source>
</evidence>
<dbReference type="GO" id="GO:0006508">
    <property type="term" value="P:proteolysis"/>
    <property type="evidence" value="ECO:0007669"/>
    <property type="project" value="UniProtKB-KW"/>
</dbReference>
<dbReference type="EMBL" id="VZRP01015916">
    <property type="protein sequence ID" value="NWV68117.1"/>
    <property type="molecule type" value="Genomic_DNA"/>
</dbReference>
<gene>
    <name evidence="4" type="primary">Ervk9_5</name>
    <name evidence="4" type="ORF">MALELE_R09576</name>
</gene>
<dbReference type="PROSITE" id="PS50175">
    <property type="entry name" value="ASP_PROT_RETROV"/>
    <property type="match status" value="1"/>
</dbReference>
<dbReference type="PROSITE" id="PS00141">
    <property type="entry name" value="ASP_PROTEASE"/>
    <property type="match status" value="1"/>
</dbReference>
<dbReference type="InterPro" id="IPR001969">
    <property type="entry name" value="Aspartic_peptidase_AS"/>
</dbReference>
<evidence type="ECO:0000259" key="3">
    <source>
        <dbReference type="PROSITE" id="PS50175"/>
    </source>
</evidence>
<organism evidence="4 5">
    <name type="scientific">Malurus elegans</name>
    <name type="common">Red-winged fairywren</name>
    <dbReference type="NCBI Taxonomy" id="720584"/>
    <lineage>
        <taxon>Eukaryota</taxon>
        <taxon>Metazoa</taxon>
        <taxon>Chordata</taxon>
        <taxon>Craniata</taxon>
        <taxon>Vertebrata</taxon>
        <taxon>Euteleostomi</taxon>
        <taxon>Archelosauria</taxon>
        <taxon>Archosauria</taxon>
        <taxon>Dinosauria</taxon>
        <taxon>Saurischia</taxon>
        <taxon>Theropoda</taxon>
        <taxon>Coelurosauria</taxon>
        <taxon>Aves</taxon>
        <taxon>Neognathae</taxon>
        <taxon>Neoaves</taxon>
        <taxon>Telluraves</taxon>
        <taxon>Australaves</taxon>
        <taxon>Passeriformes</taxon>
        <taxon>Meliphagoidea</taxon>
        <taxon>Maluridae</taxon>
        <taxon>Malurus</taxon>
    </lineage>
</organism>
<evidence type="ECO:0000313" key="4">
    <source>
        <dbReference type="EMBL" id="NWV68117.1"/>
    </source>
</evidence>
<protein>
    <submittedName>
        <fullName evidence="4">POK9 protein</fullName>
    </submittedName>
</protein>
<dbReference type="Gene3D" id="2.70.40.10">
    <property type="match status" value="1"/>
</dbReference>
<dbReference type="Pfam" id="PF00692">
    <property type="entry name" value="dUTPase"/>
    <property type="match status" value="1"/>
</dbReference>
<name>A0A7K6GXY7_9PASS</name>
<dbReference type="Proteomes" id="UP000564407">
    <property type="component" value="Unassembled WGS sequence"/>
</dbReference>
<dbReference type="SUPFAM" id="SSF51283">
    <property type="entry name" value="dUTPase-like"/>
    <property type="match status" value="1"/>
</dbReference>
<feature type="domain" description="Peptidase A2" evidence="3">
    <location>
        <begin position="142"/>
        <end position="156"/>
    </location>
</feature>
<dbReference type="InterPro" id="IPR001995">
    <property type="entry name" value="Peptidase_A2_cat"/>
</dbReference>
<accession>A0A7K6GXY7</accession>
<dbReference type="PANTHER" id="PTHR19422:SF123">
    <property type="entry name" value="RT1 CLASS I, LOCUS CE15"/>
    <property type="match status" value="1"/>
</dbReference>
<keyword evidence="2" id="KW-0378">Hydrolase</keyword>
<keyword evidence="1" id="KW-0645">Protease</keyword>
<evidence type="ECO:0000256" key="2">
    <source>
        <dbReference type="ARBA" id="ARBA00022750"/>
    </source>
</evidence>
<dbReference type="GO" id="GO:0004190">
    <property type="term" value="F:aspartic-type endopeptidase activity"/>
    <property type="evidence" value="ECO:0007669"/>
    <property type="project" value="UniProtKB-KW"/>
</dbReference>
<dbReference type="InterPro" id="IPR051592">
    <property type="entry name" value="HERV-K_Pro_peptidase_A2"/>
</dbReference>
<evidence type="ECO:0000256" key="1">
    <source>
        <dbReference type="ARBA" id="ARBA00022670"/>
    </source>
</evidence>
<dbReference type="AlphaFoldDB" id="A0A7K6GXY7"/>
<feature type="non-terminal residue" evidence="4">
    <location>
        <position position="1"/>
    </location>
</feature>
<dbReference type="PANTHER" id="PTHR19422">
    <property type="entry name" value="GAG RETROVIRAL POLYPROTEIN"/>
    <property type="match status" value="1"/>
</dbReference>
<proteinExistence type="predicted"/>
<dbReference type="InterPro" id="IPR029054">
    <property type="entry name" value="dUTPase-like"/>
</dbReference>
<dbReference type="InterPro" id="IPR036157">
    <property type="entry name" value="dUTPase-like_sf"/>
</dbReference>
<feature type="non-terminal residue" evidence="4">
    <location>
        <position position="156"/>
    </location>
</feature>
<sequence length="156" mass="16566">AGSAGVDLETAIEKTLVTSDVQLIDLMVYGPLGQGLDALLIGQSSAALKRLIIIPGLIDLDYTGVIKIMCYTLHPPVNIPKGCKIAQLIPLQTEAGSPNRPLRGDRGFGSTAPMQVLLTQQLLSEKPLQTVVLQQGSKHTTVHFTIDTGADVTIIN</sequence>